<gene>
    <name evidence="2" type="ORF">BDV37DRAFT_285484</name>
</gene>
<dbReference type="OrthoDB" id="10455155at2759"/>
<keyword evidence="3" id="KW-1185">Reference proteome</keyword>
<sequence length="139" mass="15591">MKIQLFWLLTTTSLAFAGSNRRVTLPGIERRGEAYVNCISSFMEDAVSNVKSILPSAEPCIAEFEIQIHSCLVEYADQPRDDRTKDMGKCFEERVPVLGKCMESIQIPLDGQESALKIFSEARAHMFSEDPEIGCDDKP</sequence>
<feature type="chain" id="PRO_5024836558" evidence="1">
    <location>
        <begin position="18"/>
        <end position="139"/>
    </location>
</feature>
<dbReference type="AlphaFoldDB" id="A0A5N7D6U5"/>
<dbReference type="RefSeq" id="XP_031938942.1">
    <property type="nucleotide sequence ID" value="XM_032087738.1"/>
</dbReference>
<organism evidence="2 3">
    <name type="scientific">Aspergillus pseudonomiae</name>
    <dbReference type="NCBI Taxonomy" id="1506151"/>
    <lineage>
        <taxon>Eukaryota</taxon>
        <taxon>Fungi</taxon>
        <taxon>Dikarya</taxon>
        <taxon>Ascomycota</taxon>
        <taxon>Pezizomycotina</taxon>
        <taxon>Eurotiomycetes</taxon>
        <taxon>Eurotiomycetidae</taxon>
        <taxon>Eurotiales</taxon>
        <taxon>Aspergillaceae</taxon>
        <taxon>Aspergillus</taxon>
        <taxon>Aspergillus subgen. Circumdati</taxon>
    </lineage>
</organism>
<accession>A0A5N7D6U5</accession>
<name>A0A5N7D6U5_9EURO</name>
<feature type="signal peptide" evidence="1">
    <location>
        <begin position="1"/>
        <end position="17"/>
    </location>
</feature>
<dbReference type="Proteomes" id="UP000325579">
    <property type="component" value="Unassembled WGS sequence"/>
</dbReference>
<evidence type="ECO:0000313" key="3">
    <source>
        <dbReference type="Proteomes" id="UP000325579"/>
    </source>
</evidence>
<protein>
    <submittedName>
        <fullName evidence="2">Uncharacterized protein</fullName>
    </submittedName>
</protein>
<evidence type="ECO:0000256" key="1">
    <source>
        <dbReference type="SAM" id="SignalP"/>
    </source>
</evidence>
<dbReference type="EMBL" id="ML736798">
    <property type="protein sequence ID" value="KAE8401623.1"/>
    <property type="molecule type" value="Genomic_DNA"/>
</dbReference>
<evidence type="ECO:0000313" key="2">
    <source>
        <dbReference type="EMBL" id="KAE8401623.1"/>
    </source>
</evidence>
<keyword evidence="1" id="KW-0732">Signal</keyword>
<proteinExistence type="predicted"/>
<reference evidence="2 3" key="1">
    <citation type="submission" date="2019-04" db="EMBL/GenBank/DDBJ databases">
        <authorList>
            <consortium name="DOE Joint Genome Institute"/>
            <person name="Mondo S."/>
            <person name="Kjaerbolling I."/>
            <person name="Vesth T."/>
            <person name="Frisvad J.C."/>
            <person name="Nybo J.L."/>
            <person name="Theobald S."/>
            <person name="Kildgaard S."/>
            <person name="Isbrandt T."/>
            <person name="Kuo A."/>
            <person name="Sato A."/>
            <person name="Lyhne E.K."/>
            <person name="Kogle M.E."/>
            <person name="Wiebenga A."/>
            <person name="Kun R.S."/>
            <person name="Lubbers R.J."/>
            <person name="Makela M.R."/>
            <person name="Barry K."/>
            <person name="Chovatia M."/>
            <person name="Clum A."/>
            <person name="Daum C."/>
            <person name="Haridas S."/>
            <person name="He G."/>
            <person name="LaButti K."/>
            <person name="Lipzen A."/>
            <person name="Riley R."/>
            <person name="Salamov A."/>
            <person name="Simmons B.A."/>
            <person name="Magnuson J.K."/>
            <person name="Henrissat B."/>
            <person name="Mortensen U.H."/>
            <person name="Larsen T.O."/>
            <person name="Devries R.P."/>
            <person name="Grigoriev I.V."/>
            <person name="Machida M."/>
            <person name="Baker S.E."/>
            <person name="Andersen M.R."/>
            <person name="Cantor M.N."/>
            <person name="Hua S.X."/>
        </authorList>
    </citation>
    <scope>NUCLEOTIDE SEQUENCE [LARGE SCALE GENOMIC DNA]</scope>
    <source>
        <strain evidence="2 3">CBS 119388</strain>
    </source>
</reference>
<dbReference type="GeneID" id="43672429"/>